<sequence length="37" mass="4066">MSIAANIEEINQEIKSLGVNISSRIKDQTKRGYSTGI</sequence>
<protein>
    <submittedName>
        <fullName evidence="1">Uncharacterized protein</fullName>
    </submittedName>
</protein>
<reference evidence="1 2" key="1">
    <citation type="submission" date="2018-06" db="EMBL/GenBank/DDBJ databases">
        <authorList>
            <consortium name="Pathogen Informatics"/>
            <person name="Doyle S."/>
        </authorList>
    </citation>
    <scope>NUCLEOTIDE SEQUENCE [LARGE SCALE GENOMIC DNA]</scope>
    <source>
        <strain evidence="1 2">NCTC11388</strain>
    </source>
</reference>
<evidence type="ECO:0000313" key="1">
    <source>
        <dbReference type="EMBL" id="SUJ27451.1"/>
    </source>
</evidence>
<dbReference type="EMBL" id="UGYW01000002">
    <property type="protein sequence ID" value="SUJ27451.1"/>
    <property type="molecule type" value="Genomic_DNA"/>
</dbReference>
<gene>
    <name evidence="1" type="ORF">NCTC11388_04184</name>
</gene>
<proteinExistence type="predicted"/>
<evidence type="ECO:0000313" key="2">
    <source>
        <dbReference type="Proteomes" id="UP000254893"/>
    </source>
</evidence>
<organism evidence="1 2">
    <name type="scientific">Sphingobacterium spiritivorum</name>
    <name type="common">Flavobacterium spiritivorum</name>
    <dbReference type="NCBI Taxonomy" id="258"/>
    <lineage>
        <taxon>Bacteria</taxon>
        <taxon>Pseudomonadati</taxon>
        <taxon>Bacteroidota</taxon>
        <taxon>Sphingobacteriia</taxon>
        <taxon>Sphingobacteriales</taxon>
        <taxon>Sphingobacteriaceae</taxon>
        <taxon>Sphingobacterium</taxon>
    </lineage>
</organism>
<accession>A0A380CS23</accession>
<dbReference type="AlphaFoldDB" id="A0A380CS23"/>
<name>A0A380CS23_SPHSI</name>
<dbReference type="Proteomes" id="UP000254893">
    <property type="component" value="Unassembled WGS sequence"/>
</dbReference>